<dbReference type="InterPro" id="IPR027281">
    <property type="entry name" value="Lys1"/>
</dbReference>
<proteinExistence type="inferred from homology"/>
<dbReference type="PIRSF" id="PIRSF018250">
    <property type="entry name" value="Saccharopine_DH_Lys"/>
    <property type="match status" value="1"/>
</dbReference>
<dbReference type="InterPro" id="IPR036291">
    <property type="entry name" value="NAD(P)-bd_dom_sf"/>
</dbReference>
<keyword evidence="7 13" id="KW-0560">Oxidoreductase</keyword>
<evidence type="ECO:0000256" key="9">
    <source>
        <dbReference type="ARBA" id="ARBA00023154"/>
    </source>
</evidence>
<dbReference type="PANTHER" id="PTHR11133">
    <property type="entry name" value="SACCHAROPINE DEHYDROGENASE"/>
    <property type="match status" value="1"/>
</dbReference>
<keyword evidence="6 13" id="KW-0028">Amino-acid biosynthesis</keyword>
<dbReference type="InterPro" id="IPR007698">
    <property type="entry name" value="AlaDH/PNT_NAD(H)-bd"/>
</dbReference>
<comment type="subunit">
    <text evidence="3">Monomer.</text>
</comment>
<dbReference type="SUPFAM" id="SSF52283">
    <property type="entry name" value="Formate/glycerate dehydrogenase catalytic domain-like"/>
    <property type="match status" value="1"/>
</dbReference>
<keyword evidence="9 13" id="KW-0457">Lysine biosynthesis</keyword>
<gene>
    <name evidence="16" type="primary">LYS1</name>
    <name evidence="16" type="ORF">HK105_205039</name>
</gene>
<comment type="similarity">
    <text evidence="2 13">Belongs to the AlaDH/PNT family.</text>
</comment>
<dbReference type="Pfam" id="PF05222">
    <property type="entry name" value="AlaDh_PNT_N"/>
    <property type="match status" value="1"/>
</dbReference>
<evidence type="ECO:0000256" key="2">
    <source>
        <dbReference type="ARBA" id="ARBA00005689"/>
    </source>
</evidence>
<dbReference type="Proteomes" id="UP001527925">
    <property type="component" value="Unassembled WGS sequence"/>
</dbReference>
<keyword evidence="10" id="KW-1015">Disulfide bond</keyword>
<evidence type="ECO:0000256" key="13">
    <source>
        <dbReference type="PIRNR" id="PIRNR018250"/>
    </source>
</evidence>
<evidence type="ECO:0000256" key="5">
    <source>
        <dbReference type="ARBA" id="ARBA00021221"/>
    </source>
</evidence>
<keyword evidence="17" id="KW-1185">Reference proteome</keyword>
<protein>
    <recommendedName>
        <fullName evidence="5 13">Saccharopine dehydrogenase [NAD(+), L-lysine-forming]</fullName>
        <shortName evidence="13">SDH</shortName>
        <ecNumber evidence="4 13">1.5.1.7</ecNumber>
    </recommendedName>
    <alternativeName>
        <fullName evidence="11 13">Lysine--2-oxoglutarate reductase</fullName>
    </alternativeName>
</protein>
<evidence type="ECO:0000256" key="1">
    <source>
        <dbReference type="ARBA" id="ARBA00004884"/>
    </source>
</evidence>
<comment type="caution">
    <text evidence="16">The sequence shown here is derived from an EMBL/GenBank/DDBJ whole genome shotgun (WGS) entry which is preliminary data.</text>
</comment>
<comment type="pathway">
    <text evidence="1 13">Amino-acid biosynthesis; L-lysine biosynthesis via AAA pathway; L-lysine from L-alpha-aminoadipate (fungal route): step 3/3.</text>
</comment>
<dbReference type="InterPro" id="IPR051168">
    <property type="entry name" value="AASS"/>
</dbReference>
<accession>A0ABR4N7A7</accession>
<evidence type="ECO:0000313" key="17">
    <source>
        <dbReference type="Proteomes" id="UP001527925"/>
    </source>
</evidence>
<feature type="domain" description="Alanine dehydrogenase/pyridine nucleotide transhydrogenase N-terminal" evidence="15">
    <location>
        <begin position="9"/>
        <end position="143"/>
    </location>
</feature>
<evidence type="ECO:0000259" key="15">
    <source>
        <dbReference type="SMART" id="SM01003"/>
    </source>
</evidence>
<feature type="domain" description="Alanine dehydrogenase/pyridine nucleotide transhydrogenase NAD(H)-binding" evidence="14">
    <location>
        <begin position="174"/>
        <end position="318"/>
    </location>
</feature>
<evidence type="ECO:0000313" key="16">
    <source>
        <dbReference type="EMBL" id="KAL2915423.1"/>
    </source>
</evidence>
<dbReference type="Gene3D" id="3.40.50.720">
    <property type="entry name" value="NAD(P)-binding Rossmann-like Domain"/>
    <property type="match status" value="2"/>
</dbReference>
<dbReference type="CDD" id="cd12188">
    <property type="entry name" value="SDH"/>
    <property type="match status" value="1"/>
</dbReference>
<evidence type="ECO:0000256" key="3">
    <source>
        <dbReference type="ARBA" id="ARBA00011245"/>
    </source>
</evidence>
<dbReference type="PANTHER" id="PTHR11133:SF23">
    <property type="entry name" value="SACCHAROPINE DEHYDROGENASE [NAD(+), L-LYSINE-FORMING]"/>
    <property type="match status" value="1"/>
</dbReference>
<evidence type="ECO:0000256" key="10">
    <source>
        <dbReference type="ARBA" id="ARBA00023157"/>
    </source>
</evidence>
<name>A0ABR4N7A7_9FUNG</name>
<dbReference type="SMART" id="SM01003">
    <property type="entry name" value="AlaDh_PNT_N"/>
    <property type="match status" value="1"/>
</dbReference>
<dbReference type="EMBL" id="JADGIZ020000024">
    <property type="protein sequence ID" value="KAL2915423.1"/>
    <property type="molecule type" value="Genomic_DNA"/>
</dbReference>
<evidence type="ECO:0000256" key="4">
    <source>
        <dbReference type="ARBA" id="ARBA00012847"/>
    </source>
</evidence>
<comment type="catalytic activity">
    <reaction evidence="12 13">
        <text>L-saccharopine + NAD(+) + H2O = L-lysine + 2-oxoglutarate + NADH + H(+)</text>
        <dbReference type="Rhea" id="RHEA:12440"/>
        <dbReference type="ChEBI" id="CHEBI:15377"/>
        <dbReference type="ChEBI" id="CHEBI:15378"/>
        <dbReference type="ChEBI" id="CHEBI:16810"/>
        <dbReference type="ChEBI" id="CHEBI:32551"/>
        <dbReference type="ChEBI" id="CHEBI:57540"/>
        <dbReference type="ChEBI" id="CHEBI:57945"/>
        <dbReference type="ChEBI" id="CHEBI:57951"/>
        <dbReference type="EC" id="1.5.1.7"/>
    </reaction>
</comment>
<keyword evidence="8 13" id="KW-0520">NAD</keyword>
<evidence type="ECO:0000256" key="7">
    <source>
        <dbReference type="ARBA" id="ARBA00023002"/>
    </source>
</evidence>
<evidence type="ECO:0000256" key="8">
    <source>
        <dbReference type="ARBA" id="ARBA00023027"/>
    </source>
</evidence>
<organism evidence="16 17">
    <name type="scientific">Polyrhizophydium stewartii</name>
    <dbReference type="NCBI Taxonomy" id="2732419"/>
    <lineage>
        <taxon>Eukaryota</taxon>
        <taxon>Fungi</taxon>
        <taxon>Fungi incertae sedis</taxon>
        <taxon>Chytridiomycota</taxon>
        <taxon>Chytridiomycota incertae sedis</taxon>
        <taxon>Chytridiomycetes</taxon>
        <taxon>Rhizophydiales</taxon>
        <taxon>Rhizophydiales incertae sedis</taxon>
        <taxon>Polyrhizophydium</taxon>
    </lineage>
</organism>
<dbReference type="EC" id="1.5.1.7" evidence="4 13"/>
<sequence>MTAVAPHLWLRAETKPNERRTALTPAVCRTLIAAGFRITAERCSQRIVPDDQYEAAGCTLAPTGSWRTAPADCFVVGLKELPENDDSPLHHKHIMFAHCFKGQAGWRDVLARFVRGNGLLLDLEFLQENGRRVAAFGYYAGFAGSAVGIDVWCHRLLAGPDAPVPKINPFPNEAALLAHMRDRLARAVEKAGRTPRIMVMGALGRCGRGACDFATAIGIPESHISRWDMAETARGGPFNEILDHDIFVNCIYLSSPIPPFITKDMLASPGRRLTVLSDVSCDATNPNNPVPVYYGASTFDDPVIRVSVPESAPLDVVAIDHLPTLLPLESSEAFCKDLLPSLLALREMDSSRVWTDAADLFRAKCTEAAL</sequence>
<evidence type="ECO:0000259" key="14">
    <source>
        <dbReference type="SMART" id="SM01002"/>
    </source>
</evidence>
<evidence type="ECO:0000256" key="11">
    <source>
        <dbReference type="ARBA" id="ARBA00033228"/>
    </source>
</evidence>
<dbReference type="SMART" id="SM01002">
    <property type="entry name" value="AlaDh_PNT_C"/>
    <property type="match status" value="1"/>
</dbReference>
<dbReference type="SUPFAM" id="SSF51735">
    <property type="entry name" value="NAD(P)-binding Rossmann-fold domains"/>
    <property type="match status" value="1"/>
</dbReference>
<reference evidence="16 17" key="1">
    <citation type="submission" date="2023-09" db="EMBL/GenBank/DDBJ databases">
        <title>Pangenome analysis of Batrachochytrium dendrobatidis and related Chytrids.</title>
        <authorList>
            <person name="Yacoub M.N."/>
            <person name="Stajich J.E."/>
            <person name="James T.Y."/>
        </authorList>
    </citation>
    <scope>NUCLEOTIDE SEQUENCE [LARGE SCALE GENOMIC DNA]</scope>
    <source>
        <strain evidence="16 17">JEL0888</strain>
    </source>
</reference>
<dbReference type="InterPro" id="IPR007886">
    <property type="entry name" value="AlaDH/PNT_N"/>
</dbReference>
<evidence type="ECO:0000256" key="6">
    <source>
        <dbReference type="ARBA" id="ARBA00022605"/>
    </source>
</evidence>
<evidence type="ECO:0000256" key="12">
    <source>
        <dbReference type="ARBA" id="ARBA00047860"/>
    </source>
</evidence>